<name>I0WUV1_RHOOP</name>
<comment type="caution">
    <text evidence="4">The sequence shown here is derived from an EMBL/GenBank/DDBJ whole genome shotgun (WGS) entry which is preliminary data.</text>
</comment>
<dbReference type="NCBIfam" id="TIGR03971">
    <property type="entry name" value="SDR_subfam_1"/>
    <property type="match status" value="1"/>
</dbReference>
<dbReference type="InterPro" id="IPR002347">
    <property type="entry name" value="SDR_fam"/>
</dbReference>
<dbReference type="GO" id="GO:0016491">
    <property type="term" value="F:oxidoreductase activity"/>
    <property type="evidence" value="ECO:0007669"/>
    <property type="project" value="UniProtKB-KW"/>
</dbReference>
<dbReference type="PRINTS" id="PR00081">
    <property type="entry name" value="GDHRDH"/>
</dbReference>
<gene>
    <name evidence="4" type="ORF">W59_09737</name>
</gene>
<dbReference type="Proteomes" id="UP000006447">
    <property type="component" value="Unassembled WGS sequence"/>
</dbReference>
<sequence length="270" mass="29067">MTGRLAGKVALISGAARGQGRSHAIRMAQEGADILAFDVCRQLDTVQYPLASSEDLKETQRLVETLGRRILTAEIDVRDADTMAQFVDTGVAEFGRLDIICANAAFTCFVPNTWSITEQEWDEMIGVNLTGVWKTVKAAIPAMIEAGHGGCIAITSSSAGTKGMVNLAHYVSAKHGIVGLMRTLANELAPHMIRVNTLHPTGVNTKLINNDHVRGFLETHPEWDANMANALPVDMVEPEDISNAIVWLASEEGRYVTGVSLPVDAGFAGR</sequence>
<dbReference type="InterPro" id="IPR020904">
    <property type="entry name" value="Sc_DH/Rdtase_CS"/>
</dbReference>
<dbReference type="RefSeq" id="WP_007296994.1">
    <property type="nucleotide sequence ID" value="NZ_AJJH01000040.1"/>
</dbReference>
<protein>
    <submittedName>
        <fullName evidence="4">Carveol dehydrogenase</fullName>
    </submittedName>
</protein>
<dbReference type="InterPro" id="IPR036291">
    <property type="entry name" value="NAD(P)-bd_dom_sf"/>
</dbReference>
<comment type="similarity">
    <text evidence="1">Belongs to the short-chain dehydrogenases/reductases (SDR) family.</text>
</comment>
<dbReference type="SUPFAM" id="SSF51735">
    <property type="entry name" value="NAD(P)-binding Rossmann-fold domains"/>
    <property type="match status" value="1"/>
</dbReference>
<dbReference type="PROSITE" id="PS00061">
    <property type="entry name" value="ADH_SHORT"/>
    <property type="match status" value="1"/>
</dbReference>
<evidence type="ECO:0000256" key="1">
    <source>
        <dbReference type="ARBA" id="ARBA00006484"/>
    </source>
</evidence>
<dbReference type="PANTHER" id="PTHR24321">
    <property type="entry name" value="DEHYDROGENASES, SHORT CHAIN"/>
    <property type="match status" value="1"/>
</dbReference>
<dbReference type="EMBL" id="AJJH01000040">
    <property type="protein sequence ID" value="EID80167.1"/>
    <property type="molecule type" value="Genomic_DNA"/>
</dbReference>
<evidence type="ECO:0000256" key="3">
    <source>
        <dbReference type="ARBA" id="ARBA00023027"/>
    </source>
</evidence>
<evidence type="ECO:0000256" key="2">
    <source>
        <dbReference type="ARBA" id="ARBA00023002"/>
    </source>
</evidence>
<dbReference type="Pfam" id="PF13561">
    <property type="entry name" value="adh_short_C2"/>
    <property type="match status" value="1"/>
</dbReference>
<dbReference type="NCBIfam" id="NF009467">
    <property type="entry name" value="PRK12826.1-3"/>
    <property type="match status" value="1"/>
</dbReference>
<evidence type="ECO:0000313" key="4">
    <source>
        <dbReference type="EMBL" id="EID80167.1"/>
    </source>
</evidence>
<dbReference type="PATRIC" id="fig|1165867.3.peg.1963"/>
<dbReference type="CDD" id="cd05233">
    <property type="entry name" value="SDR_c"/>
    <property type="match status" value="1"/>
</dbReference>
<keyword evidence="3" id="KW-0520">NAD</keyword>
<dbReference type="InterPro" id="IPR023985">
    <property type="entry name" value="SDR_subfam_1"/>
</dbReference>
<organism evidence="4 5">
    <name type="scientific">Rhodococcus opacus RKJ300 = JCM 13270</name>
    <dbReference type="NCBI Taxonomy" id="1165867"/>
    <lineage>
        <taxon>Bacteria</taxon>
        <taxon>Bacillati</taxon>
        <taxon>Actinomycetota</taxon>
        <taxon>Actinomycetes</taxon>
        <taxon>Mycobacteriales</taxon>
        <taxon>Nocardiaceae</taxon>
        <taxon>Rhodococcus</taxon>
    </lineage>
</organism>
<evidence type="ECO:0000313" key="5">
    <source>
        <dbReference type="Proteomes" id="UP000006447"/>
    </source>
</evidence>
<dbReference type="PANTHER" id="PTHR24321:SF8">
    <property type="entry name" value="ESTRADIOL 17-BETA-DEHYDROGENASE 8-RELATED"/>
    <property type="match status" value="1"/>
</dbReference>
<proteinExistence type="inferred from homology"/>
<accession>I0WUV1</accession>
<keyword evidence="2" id="KW-0560">Oxidoreductase</keyword>
<reference evidence="4 5" key="1">
    <citation type="journal article" date="2012" name="J. Bacteriol.">
        <title>Draft genome sequence of the nitrophenol-degrading actinomycete Rhodococcus imtechensis RKJ300.</title>
        <authorList>
            <person name="Vikram S."/>
            <person name="Kumar S."/>
            <person name="Subramanian S."/>
            <person name="Raghava G.P."/>
        </authorList>
    </citation>
    <scope>NUCLEOTIDE SEQUENCE [LARGE SCALE GENOMIC DNA]</scope>
    <source>
        <strain evidence="4 5">RKJ300</strain>
    </source>
</reference>
<dbReference type="Gene3D" id="3.40.50.720">
    <property type="entry name" value="NAD(P)-binding Rossmann-like Domain"/>
    <property type="match status" value="1"/>
</dbReference>
<dbReference type="AlphaFoldDB" id="I0WUV1"/>
<dbReference type="FunFam" id="3.40.50.720:FF:000084">
    <property type="entry name" value="Short-chain dehydrogenase reductase"/>
    <property type="match status" value="1"/>
</dbReference>